<organism evidence="1 2">
    <name type="scientific">Streptococcus pyogenes serotype M3 (strain ATCC BAA-595 / MGAS315)</name>
    <dbReference type="NCBI Taxonomy" id="198466"/>
    <lineage>
        <taxon>Bacteria</taxon>
        <taxon>Bacillati</taxon>
        <taxon>Bacillota</taxon>
        <taxon>Bacilli</taxon>
        <taxon>Lactobacillales</taxon>
        <taxon>Streptococcaceae</taxon>
        <taxon>Streptococcus</taxon>
    </lineage>
</organism>
<accession>A0A0H2UX57</accession>
<name>A0A0H2UX57_STRP3</name>
<dbReference type="RefSeq" id="WP_011054870.1">
    <property type="nucleotide sequence ID" value="NC_004070.1"/>
</dbReference>
<dbReference type="Proteomes" id="UP000000564">
    <property type="component" value="Chromosome"/>
</dbReference>
<gene>
    <name evidence="1" type="ordered locus">SpyM3_1425</name>
</gene>
<dbReference type="EMBL" id="AE014074">
    <property type="protein sequence ID" value="AAM80032.1"/>
    <property type="molecule type" value="Genomic_DNA"/>
</dbReference>
<sequence length="119" mass="13418">MDYSLETLYLKKVKNRLGVLDIPIYFKLPKSDVLEPFIVVGTNISDLSKTAQTGAVIDDFSLNIDAFLPGDSRLDAEEIKSRMLRLLGRNNQIKAQILVDNSIGREVYRVAINITETLF</sequence>
<dbReference type="AlphaFoldDB" id="A0A0H2UX57"/>
<evidence type="ECO:0000313" key="2">
    <source>
        <dbReference type="Proteomes" id="UP000000564"/>
    </source>
</evidence>
<proteinExistence type="predicted"/>
<dbReference type="HOGENOM" id="CLU_2142018_0_0_9"/>
<evidence type="ECO:0008006" key="3">
    <source>
        <dbReference type="Google" id="ProtNLM"/>
    </source>
</evidence>
<reference evidence="1 2" key="1">
    <citation type="journal article" date="2002" name="Proc. Natl. Acad. Sci. U.S.A.">
        <title>Genome sequence of a serotype M3 strain of group A Streptococcus: phage-encoded toxins, the high-virulence phenotype, and clone emergence.</title>
        <authorList>
            <person name="Beres S.B."/>
            <person name="Sylva G.L."/>
            <person name="Barbian K.D."/>
            <person name="Lei B."/>
            <person name="Hoff J.S."/>
            <person name="Mammarella N.D."/>
            <person name="Liu M.Y."/>
            <person name="Smoot J.C."/>
            <person name="Porcella S.F."/>
            <person name="Parkins L.D."/>
            <person name="Campbell D.S."/>
            <person name="Smith T.M."/>
            <person name="McCormick J.K."/>
            <person name="Leung D.Y."/>
            <person name="Schlievert P.M."/>
            <person name="Musser J.M."/>
        </authorList>
    </citation>
    <scope>NUCLEOTIDE SEQUENCE [LARGE SCALE GENOMIC DNA]</scope>
    <source>
        <strain evidence="2">ATCC BAA-595 / MGAS315</strain>
    </source>
</reference>
<protein>
    <recommendedName>
        <fullName evidence="3">Phage protein</fullName>
    </recommendedName>
</protein>
<evidence type="ECO:0000313" key="1">
    <source>
        <dbReference type="EMBL" id="AAM80032.1"/>
    </source>
</evidence>
<dbReference type="KEGG" id="spg:SpyM3_1425"/>